<dbReference type="GO" id="GO:0004341">
    <property type="term" value="F:gluconolactonase activity"/>
    <property type="evidence" value="ECO:0007669"/>
    <property type="project" value="UniProtKB-EC"/>
</dbReference>
<feature type="chain" id="PRO_5022750083" evidence="3">
    <location>
        <begin position="24"/>
        <end position="588"/>
    </location>
</feature>
<reference evidence="6 7" key="1">
    <citation type="submission" date="2019-02" db="EMBL/GenBank/DDBJ databases">
        <title>Deep-cultivation of Planctomycetes and their phenomic and genomic characterization uncovers novel biology.</title>
        <authorList>
            <person name="Wiegand S."/>
            <person name="Jogler M."/>
            <person name="Boedeker C."/>
            <person name="Pinto D."/>
            <person name="Vollmers J."/>
            <person name="Rivas-Marin E."/>
            <person name="Kohn T."/>
            <person name="Peeters S.H."/>
            <person name="Heuer A."/>
            <person name="Rast P."/>
            <person name="Oberbeckmann S."/>
            <person name="Bunk B."/>
            <person name="Jeske O."/>
            <person name="Meyerdierks A."/>
            <person name="Storesund J.E."/>
            <person name="Kallscheuer N."/>
            <person name="Luecker S."/>
            <person name="Lage O.M."/>
            <person name="Pohl T."/>
            <person name="Merkel B.J."/>
            <person name="Hornburger P."/>
            <person name="Mueller R.-W."/>
            <person name="Bruemmer F."/>
            <person name="Labrenz M."/>
            <person name="Spormann A.M."/>
            <person name="Op Den Camp H."/>
            <person name="Overmann J."/>
            <person name="Amann R."/>
            <person name="Jetten M.S.M."/>
            <person name="Mascher T."/>
            <person name="Medema M.H."/>
            <person name="Devos D.P."/>
            <person name="Kaster A.-K."/>
            <person name="Ovreas L."/>
            <person name="Rohde M."/>
            <person name="Galperin M.Y."/>
            <person name="Jogler C."/>
        </authorList>
    </citation>
    <scope>NUCLEOTIDE SEQUENCE [LARGE SCALE GENOMIC DNA]</scope>
    <source>
        <strain evidence="6 7">Pla52n</strain>
    </source>
</reference>
<comment type="caution">
    <text evidence="6">The sequence shown here is derived from an EMBL/GenBank/DDBJ whole genome shotgun (WGS) entry which is preliminary data.</text>
</comment>
<sequence precursor="true">MCRVHSLLALMLALTMTQIPASAENPGRTIFADPSELALISNDFEMADGAAWDGASRLFVPDVKGQVLKVFQLRNPEDAARTRASGLAISGTCFQLGHLYFADNRGARIAILGNEGPGVTLAKFNENQRPNDLDVDAMGNVYVTFTPEGVVRKITPDGKVTVLVDGLSTPNGIALSPSGRTLYVSSAKTGIVYRLAISDGNEPATAESFAQLPETENGFRGDGMCTDRAGNLYVTGAESVTVFATSGEIVDTLQTPERPINVVLGGIDSRVLFISTLGGLYSIPVDAYAIAPTPNSGTPQQETSGESTREEKAMPAPISTVIRPSIRSQLNVVYATVDGRELLMDVFTPTSGSPAKPCVIVVHGGGWLNGDKTRFRALALRLAERGYVTAAIEYRLGYEACFPAGIRDCNAATIFLKENAGRFGLDPNRISAVGGSAGGHLVGLMAAGANNDELKHPADQGKNASLKAAVVMAGPLQVASGSVAERSSGPEANSNAVQWIGADFTTAPEMYHLADAYEQISSSMPPTLFVSGSLDNPERNQPSRDKMTSLGVFNRLIVHPGAKHGHWNQADWILRVVADVDGFLKQQL</sequence>
<feature type="domain" description="BD-FAE-like" evidence="5">
    <location>
        <begin position="344"/>
        <end position="536"/>
    </location>
</feature>
<evidence type="ECO:0000256" key="3">
    <source>
        <dbReference type="SAM" id="SignalP"/>
    </source>
</evidence>
<feature type="compositionally biased region" description="Polar residues" evidence="2">
    <location>
        <begin position="293"/>
        <end position="306"/>
    </location>
</feature>
<dbReference type="RefSeq" id="WP_197454772.1">
    <property type="nucleotide sequence ID" value="NZ_CP151726.1"/>
</dbReference>
<dbReference type="PANTHER" id="PTHR47572">
    <property type="entry name" value="LIPOPROTEIN-RELATED"/>
    <property type="match status" value="1"/>
</dbReference>
<evidence type="ECO:0000313" key="6">
    <source>
        <dbReference type="EMBL" id="TWU00746.1"/>
    </source>
</evidence>
<evidence type="ECO:0000313" key="7">
    <source>
        <dbReference type="Proteomes" id="UP000320176"/>
    </source>
</evidence>
<dbReference type="PANTHER" id="PTHR47572:SF4">
    <property type="entry name" value="LACTONASE DRP35"/>
    <property type="match status" value="1"/>
</dbReference>
<keyword evidence="7" id="KW-1185">Reference proteome</keyword>
<dbReference type="SUPFAM" id="SSF53474">
    <property type="entry name" value="alpha/beta-Hydrolases"/>
    <property type="match status" value="1"/>
</dbReference>
<evidence type="ECO:0000259" key="5">
    <source>
        <dbReference type="Pfam" id="PF20434"/>
    </source>
</evidence>
<dbReference type="Proteomes" id="UP000320176">
    <property type="component" value="Unassembled WGS sequence"/>
</dbReference>
<dbReference type="InterPro" id="IPR011042">
    <property type="entry name" value="6-blade_b-propeller_TolB-like"/>
</dbReference>
<evidence type="ECO:0000259" key="4">
    <source>
        <dbReference type="Pfam" id="PF08450"/>
    </source>
</evidence>
<dbReference type="EMBL" id="SJPN01000005">
    <property type="protein sequence ID" value="TWU00746.1"/>
    <property type="molecule type" value="Genomic_DNA"/>
</dbReference>
<dbReference type="InterPro" id="IPR051262">
    <property type="entry name" value="SMP-30/CGR1_Lactonase"/>
</dbReference>
<dbReference type="InterPro" id="IPR029058">
    <property type="entry name" value="AB_hydrolase_fold"/>
</dbReference>
<evidence type="ECO:0000256" key="1">
    <source>
        <dbReference type="ARBA" id="ARBA00022801"/>
    </source>
</evidence>
<dbReference type="EC" id="3.1.1.17" evidence="6"/>
<dbReference type="SUPFAM" id="SSF63829">
    <property type="entry name" value="Calcium-dependent phosphotriesterase"/>
    <property type="match status" value="1"/>
</dbReference>
<proteinExistence type="predicted"/>
<dbReference type="AlphaFoldDB" id="A0A5C6ANR5"/>
<feature type="signal peptide" evidence="3">
    <location>
        <begin position="1"/>
        <end position="23"/>
    </location>
</feature>
<feature type="region of interest" description="Disordered" evidence="2">
    <location>
        <begin position="292"/>
        <end position="315"/>
    </location>
</feature>
<dbReference type="InterPro" id="IPR013658">
    <property type="entry name" value="SGL"/>
</dbReference>
<dbReference type="Pfam" id="PF20434">
    <property type="entry name" value="BD-FAE"/>
    <property type="match status" value="1"/>
</dbReference>
<gene>
    <name evidence="6" type="primary">gnl_6</name>
    <name evidence="6" type="ORF">Pla52n_41150</name>
</gene>
<dbReference type="Gene3D" id="3.40.50.1820">
    <property type="entry name" value="alpha/beta hydrolase"/>
    <property type="match status" value="1"/>
</dbReference>
<dbReference type="Gene3D" id="2.120.10.30">
    <property type="entry name" value="TolB, C-terminal domain"/>
    <property type="match status" value="1"/>
</dbReference>
<organism evidence="6 7">
    <name type="scientific">Stieleria varia</name>
    <dbReference type="NCBI Taxonomy" id="2528005"/>
    <lineage>
        <taxon>Bacteria</taxon>
        <taxon>Pseudomonadati</taxon>
        <taxon>Planctomycetota</taxon>
        <taxon>Planctomycetia</taxon>
        <taxon>Pirellulales</taxon>
        <taxon>Pirellulaceae</taxon>
        <taxon>Stieleria</taxon>
    </lineage>
</organism>
<feature type="domain" description="SMP-30/Gluconolactonase/LRE-like region" evidence="4">
    <location>
        <begin position="47"/>
        <end position="276"/>
    </location>
</feature>
<dbReference type="InterPro" id="IPR049492">
    <property type="entry name" value="BD-FAE-like_dom"/>
</dbReference>
<name>A0A5C6ANR5_9BACT</name>
<accession>A0A5C6ANR5</accession>
<keyword evidence="3" id="KW-0732">Signal</keyword>
<protein>
    <submittedName>
        <fullName evidence="6">Gluconolactonase</fullName>
        <ecNumber evidence="6">3.1.1.17</ecNumber>
    </submittedName>
</protein>
<evidence type="ECO:0000256" key="2">
    <source>
        <dbReference type="SAM" id="MobiDB-lite"/>
    </source>
</evidence>
<dbReference type="Pfam" id="PF08450">
    <property type="entry name" value="SGL"/>
    <property type="match status" value="1"/>
</dbReference>
<keyword evidence="1 6" id="KW-0378">Hydrolase</keyword>